<dbReference type="EMBL" id="CP071462">
    <property type="protein sequence ID" value="QSX00104.1"/>
    <property type="molecule type" value="Genomic_DNA"/>
</dbReference>
<gene>
    <name evidence="1" type="ORF">J0X25_03815</name>
</gene>
<evidence type="ECO:0000313" key="1">
    <source>
        <dbReference type="EMBL" id="QSX00104.1"/>
    </source>
</evidence>
<protein>
    <submittedName>
        <fullName evidence="1">Uncharacterized protein</fullName>
    </submittedName>
</protein>
<reference evidence="1 2" key="1">
    <citation type="submission" date="2021-03" db="EMBL/GenBank/DDBJ databases">
        <title>Haloterrigena longa sp. nov. and Haloterrigena limicola sp. nov., extremely halophilic archaea isolated from a salt lake.</title>
        <authorList>
            <person name="Henglin C."/>
        </authorList>
    </citation>
    <scope>NUCLEOTIDE SEQUENCE [LARGE SCALE GENOMIC DNA]</scope>
    <source>
        <strain evidence="1 2">KZCA68</strain>
    </source>
</reference>
<sequence>MADDDLSEAFEGMDPEEQWQTFLELAEEQPILKESLQSAIKHAAAQDLVESDPEVVEPLMRSLYLISVVSLSEINYFIEHNEGVSDVYQKVLEDFEEERVSDKLVAHHAAAVEPVHEKIDELIEMRKREIYGNKFEDIREIQDSDREDKEDIIESIKESFRENEENEELFEEINRLEGWKDRIAEFPCSVGDIREINEDFGAVSGDEHFYQKHYAVMICDPEYHTRIFTFEPKYQEYPLRWMAHLTTYEHRAYYRQFKDDALDDTVLTDPVTEEYLDAVVEKALKLPFFQERSDFIEEAVDNHAAGRYASSICVLFPQIEAFTWVYAAFLDEKGIKDIFIDIDVSEDGFWNFNPRDYDDITVRNENGNEMVINSIKQLVSQTALNQHLYSDVVEYFVNELFEERNPVLHGNTTDYNTEVNSAKKLIFFRNFVEKFSSDLTDPSHWIDDVDQDIDVDWQDVLTTDEE</sequence>
<dbReference type="RefSeq" id="WP_207289815.1">
    <property type="nucleotide sequence ID" value="NZ_CP071462.1"/>
</dbReference>
<accession>A0A8A2VDG1</accession>
<keyword evidence="2" id="KW-1185">Reference proteome</keyword>
<proteinExistence type="predicted"/>
<evidence type="ECO:0000313" key="2">
    <source>
        <dbReference type="Proteomes" id="UP000663203"/>
    </source>
</evidence>
<organism evidence="1 2">
    <name type="scientific">Haloterrigena alkaliphila</name>
    <dbReference type="NCBI Taxonomy" id="2816475"/>
    <lineage>
        <taxon>Archaea</taxon>
        <taxon>Methanobacteriati</taxon>
        <taxon>Methanobacteriota</taxon>
        <taxon>Stenosarchaea group</taxon>
        <taxon>Halobacteria</taxon>
        <taxon>Halobacteriales</taxon>
        <taxon>Natrialbaceae</taxon>
        <taxon>Haloterrigena</taxon>
    </lineage>
</organism>
<dbReference type="Proteomes" id="UP000663203">
    <property type="component" value="Chromosome"/>
</dbReference>
<dbReference type="AlphaFoldDB" id="A0A8A2VDG1"/>
<name>A0A8A2VDG1_9EURY</name>
<dbReference type="GeneID" id="63186402"/>
<dbReference type="KEGG" id="hakz:J0X25_03815"/>